<proteinExistence type="predicted"/>
<dbReference type="InterPro" id="IPR000644">
    <property type="entry name" value="CBS_dom"/>
</dbReference>
<evidence type="ECO:0000256" key="2">
    <source>
        <dbReference type="PROSITE-ProRule" id="PRU00703"/>
    </source>
</evidence>
<protein>
    <submittedName>
        <fullName evidence="4">Transcriptional regulator</fullName>
    </submittedName>
</protein>
<dbReference type="Pfam" id="PF00571">
    <property type="entry name" value="CBS"/>
    <property type="match status" value="2"/>
</dbReference>
<dbReference type="SUPFAM" id="SSF54631">
    <property type="entry name" value="CBS-domain pair"/>
    <property type="match status" value="1"/>
</dbReference>
<dbReference type="InterPro" id="IPR016842">
    <property type="entry name" value="UCP026546_HTH-CBS"/>
</dbReference>
<sequence>MKEVVFIQLSQRQEMIIAIVKKEEPITGEKIADLLHVTRAALRSDLVVLTMLGLLDAKPKVGYFYQGETTVLQALKPTEPLRVSDVMGIPVTAHQNDSVYDVIVSIFLEDTGGIFILDKDDYLCGVVSRKDLLKAAIGGGDLTKLPIGMIMTRIPNITTVAENESVKEATQKLVSREVDSLPVVRLIDQDPKKMQVVGKFSKTIITRLFLDC</sequence>
<name>A0A3L8GEZ6_STRIN</name>
<organism evidence="4 5">
    <name type="scientific">Streptococcus iniae</name>
    <name type="common">Streptococcus shiloi</name>
    <dbReference type="NCBI Taxonomy" id="1346"/>
    <lineage>
        <taxon>Bacteria</taxon>
        <taxon>Bacillati</taxon>
        <taxon>Bacillota</taxon>
        <taxon>Bacilli</taxon>
        <taxon>Lactobacillales</taxon>
        <taxon>Streptococcaceae</taxon>
        <taxon>Streptococcus</taxon>
    </lineage>
</organism>
<dbReference type="CDD" id="cd04617">
    <property type="entry name" value="CBS_pair_CcpN"/>
    <property type="match status" value="1"/>
</dbReference>
<evidence type="ECO:0000256" key="1">
    <source>
        <dbReference type="ARBA" id="ARBA00022737"/>
    </source>
</evidence>
<dbReference type="PANTHER" id="PTHR48108">
    <property type="entry name" value="CBS DOMAIN-CONTAINING PROTEIN CBSX2, CHLOROPLASTIC"/>
    <property type="match status" value="1"/>
</dbReference>
<dbReference type="Gene3D" id="3.10.580.10">
    <property type="entry name" value="CBS-domain"/>
    <property type="match status" value="1"/>
</dbReference>
<dbReference type="SUPFAM" id="SSF46785">
    <property type="entry name" value="Winged helix' DNA-binding domain"/>
    <property type="match status" value="1"/>
</dbReference>
<comment type="caution">
    <text evidence="4">The sequence shown here is derived from an EMBL/GenBank/DDBJ whole genome shotgun (WGS) entry which is preliminary data.</text>
</comment>
<dbReference type="InterPro" id="IPR051462">
    <property type="entry name" value="CBS_domain-containing"/>
</dbReference>
<keyword evidence="1" id="KW-0677">Repeat</keyword>
<dbReference type="PIRSF" id="PIRSF026546">
    <property type="entry name" value="UCP026546_CBS_YqzB"/>
    <property type="match status" value="1"/>
</dbReference>
<dbReference type="AlphaFoldDB" id="A0A3L8GEZ6"/>
<reference evidence="4 5" key="1">
    <citation type="submission" date="2018-06" db="EMBL/GenBank/DDBJ databases">
        <title>Mutators as drivers of adaptation in pathogenic bacteria and a risk factor for host jumps and vaccine escape.</title>
        <authorList>
            <person name="Barnes A.C."/>
            <person name="Silayeva O."/>
        </authorList>
    </citation>
    <scope>NUCLEOTIDE SEQUENCE [LARGE SCALE GENOMIC DNA]</scope>
    <source>
        <strain evidence="4 5">QMA0445</strain>
    </source>
</reference>
<evidence type="ECO:0000313" key="5">
    <source>
        <dbReference type="Proteomes" id="UP000269148"/>
    </source>
</evidence>
<keyword evidence="2" id="KW-0129">CBS domain</keyword>
<feature type="domain" description="CBS" evidence="3">
    <location>
        <begin position="86"/>
        <end position="142"/>
    </location>
</feature>
<dbReference type="InterPro" id="IPR013196">
    <property type="entry name" value="HTH_11"/>
</dbReference>
<dbReference type="EMBL" id="QLQD01000074">
    <property type="protein sequence ID" value="RLU55565.1"/>
    <property type="molecule type" value="Genomic_DNA"/>
</dbReference>
<dbReference type="STRING" id="1346.BMF34_08330"/>
<feature type="domain" description="CBS" evidence="3">
    <location>
        <begin position="151"/>
        <end position="212"/>
    </location>
</feature>
<dbReference type="InterPro" id="IPR046342">
    <property type="entry name" value="CBS_dom_sf"/>
</dbReference>
<dbReference type="Gene3D" id="1.10.10.10">
    <property type="entry name" value="Winged helix-like DNA-binding domain superfamily/Winged helix DNA-binding domain"/>
    <property type="match status" value="1"/>
</dbReference>
<evidence type="ECO:0000259" key="3">
    <source>
        <dbReference type="PROSITE" id="PS51371"/>
    </source>
</evidence>
<dbReference type="InterPro" id="IPR036390">
    <property type="entry name" value="WH_DNA-bd_sf"/>
</dbReference>
<dbReference type="KEGG" id="siz:SI82_08420"/>
<gene>
    <name evidence="4" type="ORF">DIY07_08430</name>
</gene>
<dbReference type="PANTHER" id="PTHR48108:SF32">
    <property type="entry name" value="TRANSCRIPTIONAL REPRESSOR CCPN"/>
    <property type="match status" value="1"/>
</dbReference>
<dbReference type="InterPro" id="IPR036388">
    <property type="entry name" value="WH-like_DNA-bd_sf"/>
</dbReference>
<dbReference type="Pfam" id="PF08279">
    <property type="entry name" value="HTH_11"/>
    <property type="match status" value="1"/>
</dbReference>
<accession>A0A3L8GEZ6</accession>
<dbReference type="PROSITE" id="PS51371">
    <property type="entry name" value="CBS"/>
    <property type="match status" value="2"/>
</dbReference>
<dbReference type="Proteomes" id="UP000269148">
    <property type="component" value="Unassembled WGS sequence"/>
</dbReference>
<dbReference type="SMART" id="SM00116">
    <property type="entry name" value="CBS"/>
    <property type="match status" value="2"/>
</dbReference>
<evidence type="ECO:0000313" key="4">
    <source>
        <dbReference type="EMBL" id="RLU55565.1"/>
    </source>
</evidence>
<dbReference type="OrthoDB" id="9793615at2"/>